<dbReference type="eggNOG" id="COG1216">
    <property type="taxonomic scope" value="Bacteria"/>
</dbReference>
<dbReference type="STRING" id="443218.AS9A_0794"/>
<evidence type="ECO:0000259" key="5">
    <source>
        <dbReference type="Pfam" id="PF00535"/>
    </source>
</evidence>
<evidence type="ECO:0000313" key="6">
    <source>
        <dbReference type="EMBL" id="AEF39246.1"/>
    </source>
</evidence>
<protein>
    <submittedName>
        <fullName evidence="6">Putative glycosyltransferase</fullName>
    </submittedName>
</protein>
<dbReference type="InterPro" id="IPR001173">
    <property type="entry name" value="Glyco_trans_2-like"/>
</dbReference>
<sequence>MSTDRLPTGFAVRLDARVRIADRGLSLVAPFGTVVQLTHAEATMIEDGVLEVGDHASAALARRLLDLGVAHPRPSRGPSRAELTVVIPVHEDTHGLDRLLAELAGVAVIVVDDGSCVPVERTGVTVIRHQQPFGAAAARNTGLRAATTPFVAFLDPGVEPGSLWAEALLAHFADPDVGLVVPRLSPLQSRRRWIQRYDAMRPSLEPGRRECGLHPESAPFGVPACALVVRRKALIAAGGFDGAFPAMNGTDVCLRLVTAGWRVRFDPVAVVRSEAPGSFLQWMTSRAVAGSATAKLSTTFSCSGRLPVWSRVWPAILGVLVLLGVRSTVLGSLALVLAGGVRLAKKVPAVESPWQTAATMGALEFRGAFWRVSALLLRHAWPLSVVAALLSKRARTALVAVAVAEGVCDWFSRKDTDQRIDLPRYILLRRIDDAAFGFGALQGYLEVRNQRGH</sequence>
<dbReference type="InterPro" id="IPR029044">
    <property type="entry name" value="Nucleotide-diphossugar_trans"/>
</dbReference>
<dbReference type="GO" id="GO:0016757">
    <property type="term" value="F:glycosyltransferase activity"/>
    <property type="evidence" value="ECO:0007669"/>
    <property type="project" value="UniProtKB-KW"/>
</dbReference>
<reference evidence="6 7" key="1">
    <citation type="journal article" date="2011" name="J. Bacteriol.">
        <title>Complete genome sequence of Amycolicicoccus subflavus DQS3-9A1T, an actinomycete isolated from crude oil-polluted soil.</title>
        <authorList>
            <person name="Cai M."/>
            <person name="Chen W.M."/>
            <person name="Nie Y."/>
            <person name="Chi C.Q."/>
            <person name="Wang Y.N."/>
            <person name="Tang Y.Q."/>
            <person name="Li G.Y."/>
            <person name="Wu X.L."/>
        </authorList>
    </citation>
    <scope>NUCLEOTIDE SEQUENCE [LARGE SCALE GENOMIC DNA]</scope>
    <source>
        <strain evidence="7">DSM 45089 / DQS3-9A1</strain>
    </source>
</reference>
<dbReference type="KEGG" id="asd:AS9A_0794"/>
<name>F6EM40_HOYSD</name>
<keyword evidence="3" id="KW-0328">Glycosyltransferase</keyword>
<dbReference type="EMBL" id="CP002786">
    <property type="protein sequence ID" value="AEF39246.1"/>
    <property type="molecule type" value="Genomic_DNA"/>
</dbReference>
<dbReference type="PANTHER" id="PTHR43179">
    <property type="entry name" value="RHAMNOSYLTRANSFERASE WBBL"/>
    <property type="match status" value="1"/>
</dbReference>
<dbReference type="Proteomes" id="UP000009235">
    <property type="component" value="Chromosome"/>
</dbReference>
<keyword evidence="4 6" id="KW-0808">Transferase</keyword>
<dbReference type="Pfam" id="PF00535">
    <property type="entry name" value="Glycos_transf_2"/>
    <property type="match status" value="1"/>
</dbReference>
<evidence type="ECO:0000256" key="1">
    <source>
        <dbReference type="ARBA" id="ARBA00004776"/>
    </source>
</evidence>
<proteinExistence type="inferred from homology"/>
<evidence type="ECO:0000313" key="7">
    <source>
        <dbReference type="Proteomes" id="UP000009235"/>
    </source>
</evidence>
<dbReference type="OrthoDB" id="5243838at2"/>
<dbReference type="AlphaFoldDB" id="F6EM40"/>
<organism evidence="6 7">
    <name type="scientific">Hoyosella subflava (strain DSM 45089 / JCM 17490 / NBRC 109087 / DQS3-9A1)</name>
    <name type="common">Amycolicicoccus subflavus</name>
    <dbReference type="NCBI Taxonomy" id="443218"/>
    <lineage>
        <taxon>Bacteria</taxon>
        <taxon>Bacillati</taxon>
        <taxon>Actinomycetota</taxon>
        <taxon>Actinomycetes</taxon>
        <taxon>Mycobacteriales</taxon>
        <taxon>Hoyosellaceae</taxon>
        <taxon>Hoyosella</taxon>
    </lineage>
</organism>
<dbReference type="Gene3D" id="3.90.550.10">
    <property type="entry name" value="Spore Coat Polysaccharide Biosynthesis Protein SpsA, Chain A"/>
    <property type="match status" value="1"/>
</dbReference>
<dbReference type="NCBIfam" id="TIGR03965">
    <property type="entry name" value="mycofact_glyco"/>
    <property type="match status" value="1"/>
</dbReference>
<evidence type="ECO:0000256" key="2">
    <source>
        <dbReference type="ARBA" id="ARBA00006739"/>
    </source>
</evidence>
<feature type="domain" description="Glycosyltransferase 2-like" evidence="5">
    <location>
        <begin position="84"/>
        <end position="230"/>
    </location>
</feature>
<comment type="similarity">
    <text evidence="2">Belongs to the glycosyltransferase 2 family.</text>
</comment>
<keyword evidence="7" id="KW-1185">Reference proteome</keyword>
<dbReference type="PANTHER" id="PTHR43179:SF12">
    <property type="entry name" value="GALACTOFURANOSYLTRANSFERASE GLFT2"/>
    <property type="match status" value="1"/>
</dbReference>
<dbReference type="InterPro" id="IPR023981">
    <property type="entry name" value="MftF"/>
</dbReference>
<evidence type="ECO:0000256" key="4">
    <source>
        <dbReference type="ARBA" id="ARBA00022679"/>
    </source>
</evidence>
<dbReference type="SUPFAM" id="SSF53448">
    <property type="entry name" value="Nucleotide-diphospho-sugar transferases"/>
    <property type="match status" value="1"/>
</dbReference>
<evidence type="ECO:0000256" key="3">
    <source>
        <dbReference type="ARBA" id="ARBA00022676"/>
    </source>
</evidence>
<gene>
    <name evidence="6" type="ordered locus">AS9A_0794</name>
</gene>
<dbReference type="HOGENOM" id="CLU_028391_0_0_11"/>
<accession>F6EM40</accession>
<dbReference type="RefSeq" id="WP_013805595.1">
    <property type="nucleotide sequence ID" value="NC_015564.1"/>
</dbReference>
<comment type="pathway">
    <text evidence="1">Cell wall biogenesis; cell wall polysaccharide biosynthesis.</text>
</comment>